<dbReference type="GO" id="GO:0009055">
    <property type="term" value="F:electron transfer activity"/>
    <property type="evidence" value="ECO:0007669"/>
    <property type="project" value="InterPro"/>
</dbReference>
<evidence type="ECO:0000256" key="11">
    <source>
        <dbReference type="ARBA" id="ARBA00023004"/>
    </source>
</evidence>
<comment type="cofactor">
    <cofactor evidence="2">
        <name>[4Fe-4S] cluster</name>
        <dbReference type="ChEBI" id="CHEBI:49883"/>
    </cofactor>
</comment>
<dbReference type="PROSITE" id="PS00198">
    <property type="entry name" value="4FE4S_FER_1"/>
    <property type="match status" value="1"/>
</dbReference>
<gene>
    <name evidence="17" type="ORF">B9J98_07045</name>
</gene>
<dbReference type="Gene3D" id="1.10.1060.10">
    <property type="entry name" value="Alpha-helical ferredoxin"/>
    <property type="match status" value="1"/>
</dbReference>
<dbReference type="EC" id="1.3.5.1" evidence="5"/>
<dbReference type="InterPro" id="IPR036010">
    <property type="entry name" value="2Fe-2S_ferredoxin-like_sf"/>
</dbReference>
<evidence type="ECO:0000259" key="16">
    <source>
        <dbReference type="PROSITE" id="PS51379"/>
    </source>
</evidence>
<keyword evidence="6" id="KW-0004">4Fe-4S</keyword>
<dbReference type="GO" id="GO:0046872">
    <property type="term" value="F:metal ion binding"/>
    <property type="evidence" value="ECO:0007669"/>
    <property type="project" value="UniProtKB-KW"/>
</dbReference>
<dbReference type="GO" id="GO:0006099">
    <property type="term" value="P:tricarboxylic acid cycle"/>
    <property type="evidence" value="ECO:0007669"/>
    <property type="project" value="UniProtKB-KW"/>
</dbReference>
<evidence type="ECO:0000256" key="3">
    <source>
        <dbReference type="ARBA" id="ARBA00005163"/>
    </source>
</evidence>
<dbReference type="Pfam" id="PF13183">
    <property type="entry name" value="Fer4_8"/>
    <property type="match status" value="1"/>
</dbReference>
<dbReference type="Proteomes" id="UP000244066">
    <property type="component" value="Unassembled WGS sequence"/>
</dbReference>
<keyword evidence="8" id="KW-0001">2Fe-2S</keyword>
<evidence type="ECO:0000256" key="1">
    <source>
        <dbReference type="ARBA" id="ARBA00001927"/>
    </source>
</evidence>
<keyword evidence="10" id="KW-0560">Oxidoreductase</keyword>
<sequence length="270" mass="30623">MAGKEVEVRFKVFRFNPKTDFAPRWQEYRVNVDRSTTVLDALLKIKEEQDPTLAIRYSCRQAVCGSCGMMINDKQMLACFTRVLELNSNVVKVAPLKNYRVIKDLVTDFGEVFQKERQVKPYIIRHDVEELLNPTGTYKQKEEELLGYIQFADCIECGMCSSACPVSATDPLYLGPMVLNRAYRFIADPRDLGFEQRLEAIDSEHGCWRCHFAASCSAVCPKGVDPAKAIQLLRRALVKRAVLGISSSKVSELIPMPHIKGKLELPKGWQ</sequence>
<protein>
    <recommendedName>
        <fullName evidence="5">succinate dehydrogenase</fullName>
        <ecNumber evidence="5">1.3.5.1</ecNumber>
    </recommendedName>
</protein>
<dbReference type="NCBIfam" id="TIGR00384">
    <property type="entry name" value="dhsB"/>
    <property type="match status" value="1"/>
</dbReference>
<dbReference type="InterPro" id="IPR017896">
    <property type="entry name" value="4Fe4S_Fe-S-bd"/>
</dbReference>
<organism evidence="17 18">
    <name type="scientific">Candidatus Terraquivivens tikiterensis</name>
    <dbReference type="NCBI Taxonomy" id="1980982"/>
    <lineage>
        <taxon>Archaea</taxon>
        <taxon>Nitrososphaerota</taxon>
        <taxon>Candidatus Wolframiiraptoraceae</taxon>
        <taxon>Candidatus Terraquivivens</taxon>
    </lineage>
</organism>
<dbReference type="PROSITE" id="PS51379">
    <property type="entry name" value="4FE4S_FER_2"/>
    <property type="match status" value="1"/>
</dbReference>
<evidence type="ECO:0000256" key="10">
    <source>
        <dbReference type="ARBA" id="ARBA00023002"/>
    </source>
</evidence>
<dbReference type="CDD" id="cd00207">
    <property type="entry name" value="fer2"/>
    <property type="match status" value="1"/>
</dbReference>
<feature type="domain" description="4Fe-4S ferredoxin-type" evidence="16">
    <location>
        <begin position="145"/>
        <end position="174"/>
    </location>
</feature>
<dbReference type="GO" id="GO:0051537">
    <property type="term" value="F:2 iron, 2 sulfur cluster binding"/>
    <property type="evidence" value="ECO:0007669"/>
    <property type="project" value="UniProtKB-KW"/>
</dbReference>
<dbReference type="GO" id="GO:0051539">
    <property type="term" value="F:4 iron, 4 sulfur cluster binding"/>
    <property type="evidence" value="ECO:0007669"/>
    <property type="project" value="UniProtKB-KW"/>
</dbReference>
<dbReference type="GO" id="GO:0051538">
    <property type="term" value="F:3 iron, 4 sulfur cluster binding"/>
    <property type="evidence" value="ECO:0007669"/>
    <property type="project" value="UniProtKB-KW"/>
</dbReference>
<comment type="caution">
    <text evidence="17">The sequence shown here is derived from an EMBL/GenBank/DDBJ whole genome shotgun (WGS) entry which is preliminary data.</text>
</comment>
<dbReference type="InterPro" id="IPR012675">
    <property type="entry name" value="Beta-grasp_dom_sf"/>
</dbReference>
<dbReference type="AlphaFoldDB" id="A0A2R7Y151"/>
<reference evidence="17 18" key="1">
    <citation type="submission" date="2017-04" db="EMBL/GenBank/DDBJ databases">
        <title>Draft Aigarchaeota genome from a New Zealand hot spring.</title>
        <authorList>
            <person name="Reysenbach A.-L."/>
            <person name="Donaho J.A."/>
            <person name="Gerhart J."/>
            <person name="Kelley J.F."/>
            <person name="Kouba K."/>
            <person name="Podar M."/>
            <person name="Stott M."/>
        </authorList>
    </citation>
    <scope>NUCLEOTIDE SEQUENCE [LARGE SCALE GENOMIC DNA]</scope>
    <source>
        <strain evidence="17">NZ13_MG1</strain>
    </source>
</reference>
<comment type="cofactor">
    <cofactor evidence="1">
        <name>[3Fe-4S] cluster</name>
        <dbReference type="ChEBI" id="CHEBI:21137"/>
    </cofactor>
</comment>
<proteinExistence type="inferred from homology"/>
<keyword evidence="13" id="KW-0003">3Fe-4S</keyword>
<dbReference type="SUPFAM" id="SSF46548">
    <property type="entry name" value="alpha-helical ferredoxin"/>
    <property type="match status" value="1"/>
</dbReference>
<evidence type="ECO:0000256" key="6">
    <source>
        <dbReference type="ARBA" id="ARBA00022485"/>
    </source>
</evidence>
<evidence type="ECO:0000256" key="13">
    <source>
        <dbReference type="ARBA" id="ARBA00023291"/>
    </source>
</evidence>
<dbReference type="InterPro" id="IPR001041">
    <property type="entry name" value="2Fe-2S_ferredoxin-type"/>
</dbReference>
<dbReference type="PANTHER" id="PTHR11921">
    <property type="entry name" value="SUCCINATE DEHYDROGENASE IRON-SULFUR PROTEIN"/>
    <property type="match status" value="1"/>
</dbReference>
<keyword evidence="12" id="KW-0411">Iron-sulfur</keyword>
<dbReference type="InterPro" id="IPR017900">
    <property type="entry name" value="4Fe4S_Fe_S_CS"/>
</dbReference>
<evidence type="ECO:0000259" key="15">
    <source>
        <dbReference type="PROSITE" id="PS51085"/>
    </source>
</evidence>
<keyword evidence="7" id="KW-0816">Tricarboxylic acid cycle</keyword>
<dbReference type="PANTHER" id="PTHR11921:SF29">
    <property type="entry name" value="SUCCINATE DEHYDROGENASE [UBIQUINONE] IRON-SULFUR SUBUNIT, MITOCHONDRIAL"/>
    <property type="match status" value="1"/>
</dbReference>
<dbReference type="NCBIfam" id="NF004616">
    <property type="entry name" value="PRK05950.1"/>
    <property type="match status" value="1"/>
</dbReference>
<dbReference type="PROSITE" id="PS51085">
    <property type="entry name" value="2FE2S_FER_2"/>
    <property type="match status" value="1"/>
</dbReference>
<evidence type="ECO:0000256" key="7">
    <source>
        <dbReference type="ARBA" id="ARBA00022532"/>
    </source>
</evidence>
<evidence type="ECO:0000313" key="18">
    <source>
        <dbReference type="Proteomes" id="UP000244066"/>
    </source>
</evidence>
<comment type="cofactor">
    <cofactor evidence="14">
        <name>[2Fe-2S] cluster</name>
        <dbReference type="ChEBI" id="CHEBI:190135"/>
    </cofactor>
</comment>
<dbReference type="InterPro" id="IPR006058">
    <property type="entry name" value="2Fe2S_fd_BS"/>
</dbReference>
<accession>A0A2R7Y151</accession>
<evidence type="ECO:0000256" key="9">
    <source>
        <dbReference type="ARBA" id="ARBA00022723"/>
    </source>
</evidence>
<keyword evidence="9" id="KW-0479">Metal-binding</keyword>
<evidence type="ECO:0000256" key="12">
    <source>
        <dbReference type="ARBA" id="ARBA00023014"/>
    </source>
</evidence>
<comment type="pathway">
    <text evidence="3">Carbohydrate metabolism; tricarboxylic acid cycle.</text>
</comment>
<evidence type="ECO:0000256" key="8">
    <source>
        <dbReference type="ARBA" id="ARBA00022714"/>
    </source>
</evidence>
<dbReference type="GO" id="GO:0022904">
    <property type="term" value="P:respiratory electron transport chain"/>
    <property type="evidence" value="ECO:0007669"/>
    <property type="project" value="TreeGrafter"/>
</dbReference>
<evidence type="ECO:0000256" key="14">
    <source>
        <dbReference type="ARBA" id="ARBA00034078"/>
    </source>
</evidence>
<feature type="domain" description="2Fe-2S ferredoxin-type" evidence="15">
    <location>
        <begin position="17"/>
        <end position="97"/>
    </location>
</feature>
<name>A0A2R7Y151_9ARCH</name>
<comment type="similarity">
    <text evidence="4">Belongs to the succinate dehydrogenase/fumarate reductase iron-sulfur protein family.</text>
</comment>
<evidence type="ECO:0000256" key="4">
    <source>
        <dbReference type="ARBA" id="ARBA00009433"/>
    </source>
</evidence>
<evidence type="ECO:0000313" key="17">
    <source>
        <dbReference type="EMBL" id="PUA31270.1"/>
    </source>
</evidence>
<dbReference type="EMBL" id="NDWU01000021">
    <property type="protein sequence ID" value="PUA31270.1"/>
    <property type="molecule type" value="Genomic_DNA"/>
</dbReference>
<dbReference type="GO" id="GO:0008177">
    <property type="term" value="F:succinate dehydrogenase (quinone) activity"/>
    <property type="evidence" value="ECO:0007669"/>
    <property type="project" value="UniProtKB-EC"/>
</dbReference>
<keyword evidence="11" id="KW-0408">Iron</keyword>
<dbReference type="FunFam" id="1.10.1060.10:FF:000003">
    <property type="entry name" value="Succinate dehydrogenase iron-sulfur subunit"/>
    <property type="match status" value="1"/>
</dbReference>
<dbReference type="InterPro" id="IPR004489">
    <property type="entry name" value="Succ_DH/fum_Rdtase_Fe-S"/>
</dbReference>
<dbReference type="Gene3D" id="3.10.20.30">
    <property type="match status" value="1"/>
</dbReference>
<dbReference type="PROSITE" id="PS00197">
    <property type="entry name" value="2FE2S_FER_1"/>
    <property type="match status" value="1"/>
</dbReference>
<dbReference type="SUPFAM" id="SSF54292">
    <property type="entry name" value="2Fe-2S ferredoxin-like"/>
    <property type="match status" value="1"/>
</dbReference>
<dbReference type="InterPro" id="IPR050573">
    <property type="entry name" value="SDH/FRD_Iron-Sulfur"/>
</dbReference>
<dbReference type="InterPro" id="IPR025192">
    <property type="entry name" value="Succ_DH/fum_Rdtase_N"/>
</dbReference>
<evidence type="ECO:0000256" key="2">
    <source>
        <dbReference type="ARBA" id="ARBA00001966"/>
    </source>
</evidence>
<dbReference type="Pfam" id="PF13085">
    <property type="entry name" value="Fer2_3"/>
    <property type="match status" value="1"/>
</dbReference>
<dbReference type="InterPro" id="IPR009051">
    <property type="entry name" value="Helical_ferredxn"/>
</dbReference>
<evidence type="ECO:0000256" key="5">
    <source>
        <dbReference type="ARBA" id="ARBA00012792"/>
    </source>
</evidence>